<dbReference type="EMBL" id="LOPW02000022">
    <property type="protein sequence ID" value="POG53768.1"/>
    <property type="molecule type" value="Genomic_DNA"/>
</dbReference>
<dbReference type="Gene3D" id="1.10.10.10">
    <property type="entry name" value="Winged helix-like DNA-binding domain superfamily/Winged helix DNA-binding domain"/>
    <property type="match status" value="1"/>
</dbReference>
<proteinExistence type="predicted"/>
<gene>
    <name evidence="5" type="ORF">AUR65_018510</name>
</gene>
<evidence type="ECO:0000259" key="3">
    <source>
        <dbReference type="Pfam" id="PF04967"/>
    </source>
</evidence>
<evidence type="ECO:0000256" key="1">
    <source>
        <dbReference type="ARBA" id="ARBA00023015"/>
    </source>
</evidence>
<dbReference type="GO" id="GO:0003677">
    <property type="term" value="F:DNA binding"/>
    <property type="evidence" value="ECO:0007669"/>
    <property type="project" value="UniProtKB-KW"/>
</dbReference>
<dbReference type="PANTHER" id="PTHR34236:SF1">
    <property type="entry name" value="DIMETHYL SULFOXIDE REDUCTASE TRANSCRIPTIONAL ACTIVATOR"/>
    <property type="match status" value="1"/>
</dbReference>
<dbReference type="PANTHER" id="PTHR34236">
    <property type="entry name" value="DIMETHYL SULFOXIDE REDUCTASE TRANSCRIPTIONAL ACTIVATOR"/>
    <property type="match status" value="1"/>
</dbReference>
<keyword evidence="1" id="KW-0805">Transcription regulation</keyword>
<keyword evidence="2" id="KW-0804">Transcription</keyword>
<dbReference type="AlphaFoldDB" id="A0A2P4NKV5"/>
<protein>
    <submittedName>
        <fullName evidence="5">DNA-binding protein</fullName>
    </submittedName>
</protein>
<comment type="caution">
    <text evidence="5">The sequence shown here is derived from an EMBL/GenBank/DDBJ whole genome shotgun (WGS) entry which is preliminary data.</text>
</comment>
<dbReference type="InterPro" id="IPR036388">
    <property type="entry name" value="WH-like_DNA-bd_sf"/>
</dbReference>
<sequence length="222" mass="25027">MVTIVRGSVPSEEFALSHTLAALPDVEVECERVIESGEQTVMPLLWIRHADRSAIDDALREDPSVDEVSCLSVFDDEFLYRMAWVDHVRLLLQMLTNSHATILDAYGHGDKWQFRALYPTRGDFSRTHDFAENHGLSLEIESIREMDAEPAGRYGLTEAQFRALVTAARNGYFEVPRRTSLSELADEMNVSHQSLSERLRRATDALVEDSLLVGSVPDDYGN</sequence>
<dbReference type="OrthoDB" id="202021at2157"/>
<dbReference type="InterPro" id="IPR036390">
    <property type="entry name" value="WH_DNA-bd_sf"/>
</dbReference>
<evidence type="ECO:0000259" key="4">
    <source>
        <dbReference type="Pfam" id="PF15915"/>
    </source>
</evidence>
<feature type="domain" description="Bacterioopsin transcriptional activator GAF and HTH associated" evidence="4">
    <location>
        <begin position="12"/>
        <end position="150"/>
    </location>
</feature>
<organism evidence="5 6">
    <name type="scientific">Haloferax marisrubri</name>
    <dbReference type="NCBI Taxonomy" id="1544719"/>
    <lineage>
        <taxon>Archaea</taxon>
        <taxon>Methanobacteriati</taxon>
        <taxon>Methanobacteriota</taxon>
        <taxon>Stenosarchaea group</taxon>
        <taxon>Halobacteria</taxon>
        <taxon>Halobacteriales</taxon>
        <taxon>Haloferacaceae</taxon>
        <taxon>Haloferax</taxon>
    </lineage>
</organism>
<dbReference type="RefSeq" id="WP_058568586.1">
    <property type="nucleotide sequence ID" value="NZ_LOPW02000022.1"/>
</dbReference>
<accession>A0A2P4NKV5</accession>
<keyword evidence="5" id="KW-0238">DNA-binding</keyword>
<dbReference type="InterPro" id="IPR007050">
    <property type="entry name" value="HTH_bacterioopsin"/>
</dbReference>
<dbReference type="Proteomes" id="UP000053621">
    <property type="component" value="Unassembled WGS sequence"/>
</dbReference>
<name>A0A2P4NKV5_9EURY</name>
<evidence type="ECO:0000313" key="5">
    <source>
        <dbReference type="EMBL" id="POG53768.1"/>
    </source>
</evidence>
<evidence type="ECO:0000313" key="6">
    <source>
        <dbReference type="Proteomes" id="UP000053621"/>
    </source>
</evidence>
<dbReference type="SUPFAM" id="SSF46785">
    <property type="entry name" value="Winged helix' DNA-binding domain"/>
    <property type="match status" value="1"/>
</dbReference>
<dbReference type="Pfam" id="PF04967">
    <property type="entry name" value="HTH_10"/>
    <property type="match status" value="1"/>
</dbReference>
<dbReference type="Pfam" id="PF15915">
    <property type="entry name" value="BAT"/>
    <property type="match status" value="1"/>
</dbReference>
<evidence type="ECO:0000256" key="2">
    <source>
        <dbReference type="ARBA" id="ARBA00023163"/>
    </source>
</evidence>
<reference evidence="5" key="1">
    <citation type="submission" date="2017-08" db="EMBL/GenBank/DDBJ databases">
        <title>Haloferax marisrubri sp. nov., isolated from the Discovery deep brine-seawater interface in the Red Sea.</title>
        <authorList>
            <person name="Zhang G."/>
            <person name="Stingl U."/>
        </authorList>
    </citation>
    <scope>NUCLEOTIDE SEQUENCE [LARGE SCALE GENOMIC DNA]</scope>
    <source>
        <strain evidence="5">SB3</strain>
    </source>
</reference>
<keyword evidence="6" id="KW-1185">Reference proteome</keyword>
<feature type="domain" description="HTH bat-type" evidence="3">
    <location>
        <begin position="156"/>
        <end position="207"/>
    </location>
</feature>
<dbReference type="InterPro" id="IPR031803">
    <property type="entry name" value="BAT_GAF/HTH-assoc"/>
</dbReference>